<keyword evidence="1" id="KW-1133">Transmembrane helix</keyword>
<keyword evidence="1" id="KW-0812">Transmembrane</keyword>
<accession>A0A1T4NLB8</accession>
<dbReference type="EMBL" id="FUWW01000023">
    <property type="protein sequence ID" value="SJZ79588.1"/>
    <property type="molecule type" value="Genomic_DNA"/>
</dbReference>
<sequence>MAIYIVLTVIFLVFGIIFAFNKGDFLIAGLNTSESNQNEYDTKKINRMFAVFSIVVAVISFIGIFVNKDFYMVGILFPVVVVGVVLLVIFSNKICKNK</sequence>
<keyword evidence="3" id="KW-1185">Reference proteome</keyword>
<dbReference type="OrthoDB" id="2082701at2"/>
<feature type="transmembrane region" description="Helical" evidence="1">
    <location>
        <begin position="71"/>
        <end position="90"/>
    </location>
</feature>
<evidence type="ECO:0000313" key="3">
    <source>
        <dbReference type="Proteomes" id="UP000190657"/>
    </source>
</evidence>
<reference evidence="3" key="1">
    <citation type="submission" date="2017-02" db="EMBL/GenBank/DDBJ databases">
        <authorList>
            <person name="Varghese N."/>
            <person name="Submissions S."/>
        </authorList>
    </citation>
    <scope>NUCLEOTIDE SEQUENCE [LARGE SCALE GENOMIC DNA]</scope>
    <source>
        <strain evidence="3">ATCC 51222</strain>
    </source>
</reference>
<keyword evidence="1" id="KW-0472">Membrane</keyword>
<feature type="transmembrane region" description="Helical" evidence="1">
    <location>
        <begin position="48"/>
        <end position="65"/>
    </location>
</feature>
<gene>
    <name evidence="2" type="ORF">SAMN02745114_01630</name>
</gene>
<feature type="transmembrane region" description="Helical" evidence="1">
    <location>
        <begin position="6"/>
        <end position="27"/>
    </location>
</feature>
<name>A0A1T4NLB8_9FIRM</name>
<evidence type="ECO:0008006" key="4">
    <source>
        <dbReference type="Google" id="ProtNLM"/>
    </source>
</evidence>
<dbReference type="RefSeq" id="WP_078769062.1">
    <property type="nucleotide sequence ID" value="NZ_FUWW01000023.1"/>
</dbReference>
<dbReference type="AlphaFoldDB" id="A0A1T4NLB8"/>
<organism evidence="2 3">
    <name type="scientific">Eubacterium coprostanoligenes</name>
    <dbReference type="NCBI Taxonomy" id="290054"/>
    <lineage>
        <taxon>Bacteria</taxon>
        <taxon>Bacillati</taxon>
        <taxon>Bacillota</taxon>
        <taxon>Clostridia</taxon>
        <taxon>Eubacteriales</taxon>
        <taxon>Eubacteriaceae</taxon>
        <taxon>Eubacterium</taxon>
    </lineage>
</organism>
<proteinExistence type="predicted"/>
<protein>
    <recommendedName>
        <fullName evidence="4">DUF3784 domain-containing protein</fullName>
    </recommendedName>
</protein>
<evidence type="ECO:0000313" key="2">
    <source>
        <dbReference type="EMBL" id="SJZ79588.1"/>
    </source>
</evidence>
<dbReference type="InterPro" id="IPR017259">
    <property type="entry name" value="UCP037672"/>
</dbReference>
<dbReference type="Proteomes" id="UP000190657">
    <property type="component" value="Unassembled WGS sequence"/>
</dbReference>
<evidence type="ECO:0000256" key="1">
    <source>
        <dbReference type="SAM" id="Phobius"/>
    </source>
</evidence>
<dbReference type="Pfam" id="PF12650">
    <property type="entry name" value="DUF3784"/>
    <property type="match status" value="1"/>
</dbReference>